<keyword evidence="12" id="KW-1185">Reference proteome</keyword>
<dbReference type="AlphaFoldDB" id="A0A6P5WXT6"/>
<feature type="domain" description="Casparian strip membrane protein" evidence="11">
    <location>
        <begin position="58"/>
        <end position="211"/>
    </location>
</feature>
<comment type="subcellular location">
    <subcellularLocation>
        <location evidence="1 9">Cell membrane</location>
        <topology evidence="1 9">Multi-pass membrane protein</topology>
    </subcellularLocation>
</comment>
<dbReference type="NCBIfam" id="TIGR01569">
    <property type="entry name" value="A_tha_TIGR01569"/>
    <property type="match status" value="1"/>
</dbReference>
<gene>
    <name evidence="13" type="primary">LOC111278563</name>
</gene>
<feature type="region of interest" description="Disordered" evidence="10">
    <location>
        <begin position="1"/>
        <end position="21"/>
    </location>
</feature>
<name>A0A6P5WXT6_DURZI</name>
<evidence type="ECO:0000313" key="12">
    <source>
        <dbReference type="Proteomes" id="UP000515121"/>
    </source>
</evidence>
<evidence type="ECO:0000256" key="9">
    <source>
        <dbReference type="RuleBase" id="RU361233"/>
    </source>
</evidence>
<keyword evidence="4 9" id="KW-1003">Cell membrane</keyword>
<evidence type="ECO:0000256" key="2">
    <source>
        <dbReference type="ARBA" id="ARBA00007651"/>
    </source>
</evidence>
<dbReference type="PANTHER" id="PTHR33573:SF48">
    <property type="entry name" value="CASP-LIKE PROTEIN 3A1"/>
    <property type="match status" value="1"/>
</dbReference>
<protein>
    <recommendedName>
        <fullName evidence="9">CASP-like protein</fullName>
    </recommendedName>
</protein>
<dbReference type="KEGG" id="dzi:111278563"/>
<dbReference type="InterPro" id="IPR006459">
    <property type="entry name" value="CASP/CASPL"/>
</dbReference>
<keyword evidence="5 9" id="KW-0812">Transmembrane</keyword>
<dbReference type="PANTHER" id="PTHR33573">
    <property type="entry name" value="CASP-LIKE PROTEIN 4A4"/>
    <property type="match status" value="1"/>
</dbReference>
<comment type="caution">
    <text evidence="9">Lacks conserved residue(s) required for the propagation of feature annotation.</text>
</comment>
<reference evidence="13" key="1">
    <citation type="submission" date="2025-08" db="UniProtKB">
        <authorList>
            <consortium name="RefSeq"/>
        </authorList>
    </citation>
    <scope>IDENTIFICATION</scope>
    <source>
        <tissue evidence="13">Fruit stalk</tissue>
    </source>
</reference>
<keyword evidence="7 9" id="KW-0472">Membrane</keyword>
<sequence length="226" mass="24356">MKNAHKTPPPPPSPPPPSTQPMQLTEAKVVAMNGYSEPRVGFGFNVGVGSKTGGIWTRGDVVLLTLRLLCMVASVTAMSFMITARQVSTASFYGFQLQLHSKWSFSYSFEYVVGVTAAAAAFSLLQLLVGVSRLWRKSPVIPSRNQAWLIFAGDQILAYAMMSAGSAASGVTNLNRTGIRHTALPNFCKSLDSFCDHVAVSIAFTFFTCVLCAASAVQDVIWLSNH</sequence>
<feature type="compositionally biased region" description="Pro residues" evidence="10">
    <location>
        <begin position="7"/>
        <end position="19"/>
    </location>
</feature>
<evidence type="ECO:0000256" key="5">
    <source>
        <dbReference type="ARBA" id="ARBA00022692"/>
    </source>
</evidence>
<comment type="subunit">
    <text evidence="3 9">Homodimer and heterodimers.</text>
</comment>
<dbReference type="Proteomes" id="UP000515121">
    <property type="component" value="Unplaced"/>
</dbReference>
<evidence type="ECO:0000256" key="1">
    <source>
        <dbReference type="ARBA" id="ARBA00004651"/>
    </source>
</evidence>
<proteinExistence type="inferred from homology"/>
<evidence type="ECO:0000256" key="4">
    <source>
        <dbReference type="ARBA" id="ARBA00022475"/>
    </source>
</evidence>
<keyword evidence="6 9" id="KW-1133">Transmembrane helix</keyword>
<evidence type="ECO:0000256" key="7">
    <source>
        <dbReference type="ARBA" id="ARBA00023136"/>
    </source>
</evidence>
<dbReference type="GO" id="GO:0005886">
    <property type="term" value="C:plasma membrane"/>
    <property type="evidence" value="ECO:0007669"/>
    <property type="project" value="UniProtKB-SubCell"/>
</dbReference>
<evidence type="ECO:0000256" key="3">
    <source>
        <dbReference type="ARBA" id="ARBA00011489"/>
    </source>
</evidence>
<evidence type="ECO:0000259" key="11">
    <source>
        <dbReference type="Pfam" id="PF04535"/>
    </source>
</evidence>
<organism evidence="12 13">
    <name type="scientific">Durio zibethinus</name>
    <name type="common">Durian</name>
    <dbReference type="NCBI Taxonomy" id="66656"/>
    <lineage>
        <taxon>Eukaryota</taxon>
        <taxon>Viridiplantae</taxon>
        <taxon>Streptophyta</taxon>
        <taxon>Embryophyta</taxon>
        <taxon>Tracheophyta</taxon>
        <taxon>Spermatophyta</taxon>
        <taxon>Magnoliopsida</taxon>
        <taxon>eudicotyledons</taxon>
        <taxon>Gunneridae</taxon>
        <taxon>Pentapetalae</taxon>
        <taxon>rosids</taxon>
        <taxon>malvids</taxon>
        <taxon>Malvales</taxon>
        <taxon>Malvaceae</taxon>
        <taxon>Helicteroideae</taxon>
        <taxon>Durio</taxon>
    </lineage>
</organism>
<feature type="transmembrane region" description="Helical" evidence="9">
    <location>
        <begin position="111"/>
        <end position="135"/>
    </location>
</feature>
<keyword evidence="8" id="KW-0325">Glycoprotein</keyword>
<dbReference type="InterPro" id="IPR006702">
    <property type="entry name" value="CASP_dom"/>
</dbReference>
<feature type="transmembrane region" description="Helical" evidence="9">
    <location>
        <begin position="199"/>
        <end position="223"/>
    </location>
</feature>
<evidence type="ECO:0000256" key="10">
    <source>
        <dbReference type="SAM" id="MobiDB-lite"/>
    </source>
</evidence>
<comment type="similarity">
    <text evidence="2 9">Belongs to the Casparian strip membrane proteins (CASP) family.</text>
</comment>
<dbReference type="Pfam" id="PF04535">
    <property type="entry name" value="CASP_dom"/>
    <property type="match status" value="1"/>
</dbReference>
<accession>A0A6P5WXT6</accession>
<evidence type="ECO:0000313" key="13">
    <source>
        <dbReference type="RefSeq" id="XP_022720899.1"/>
    </source>
</evidence>
<dbReference type="GeneID" id="111278563"/>
<feature type="transmembrane region" description="Helical" evidence="9">
    <location>
        <begin position="61"/>
        <end position="82"/>
    </location>
</feature>
<evidence type="ECO:0000256" key="6">
    <source>
        <dbReference type="ARBA" id="ARBA00022989"/>
    </source>
</evidence>
<dbReference type="OrthoDB" id="1918787at2759"/>
<dbReference type="RefSeq" id="XP_022720899.1">
    <property type="nucleotide sequence ID" value="XM_022865164.1"/>
</dbReference>
<evidence type="ECO:0000256" key="8">
    <source>
        <dbReference type="ARBA" id="ARBA00023180"/>
    </source>
</evidence>